<dbReference type="AlphaFoldDB" id="A0A1Z5J5W8"/>
<evidence type="ECO:0000313" key="3">
    <source>
        <dbReference type="Proteomes" id="UP000198406"/>
    </source>
</evidence>
<keyword evidence="3" id="KW-1185">Reference proteome</keyword>
<dbReference type="InParanoid" id="A0A1Z5J5W8"/>
<proteinExistence type="predicted"/>
<dbReference type="OrthoDB" id="199085at2759"/>
<organism evidence="2 3">
    <name type="scientific">Fistulifera solaris</name>
    <name type="common">Oleaginous diatom</name>
    <dbReference type="NCBI Taxonomy" id="1519565"/>
    <lineage>
        <taxon>Eukaryota</taxon>
        <taxon>Sar</taxon>
        <taxon>Stramenopiles</taxon>
        <taxon>Ochrophyta</taxon>
        <taxon>Bacillariophyta</taxon>
        <taxon>Bacillariophyceae</taxon>
        <taxon>Bacillariophycidae</taxon>
        <taxon>Naviculales</taxon>
        <taxon>Naviculaceae</taxon>
        <taxon>Fistulifera</taxon>
    </lineage>
</organism>
<feature type="compositionally biased region" description="Basic and acidic residues" evidence="1">
    <location>
        <begin position="249"/>
        <end position="265"/>
    </location>
</feature>
<accession>A0A1Z5J5W8</accession>
<feature type="compositionally biased region" description="Acidic residues" evidence="1">
    <location>
        <begin position="225"/>
        <end position="248"/>
    </location>
</feature>
<sequence length="365" mass="41387">MTANITAIENTAATIEPANAKQCAQQAIAKALLDHASDFTATDLLREFRRQSELLGETERVRELLISDPFEHWKENESLAKKIELLGERLQVIEVHRVATLSSYSFIDAVVEIPKKTPSQSEERKRNVKEKLKKKMERCTIDDRSSVNQNNTAVPKMQLVFRYERRAEESIANTGMHRVDPGIDSPTVCYSIDLTNGLGPVQRLLWVQVWADGHLRTEHLTPVNLDEDGDVDGWEDIDEEEDEDEDEGVDKAPEQKRQRRDDDKAGQTAIKEQSEPMQVETLESMAERADRYVAGIDPEVLQLFVEWIGLGANSNEEVSDVTIFFLLMTFPFFEHEWDIIGYLLDSVFGSASENGDDGEGEDSEE</sequence>
<evidence type="ECO:0000313" key="2">
    <source>
        <dbReference type="EMBL" id="GAX09336.1"/>
    </source>
</evidence>
<protein>
    <submittedName>
        <fullName evidence="2">Uncharacterized protein</fullName>
    </submittedName>
</protein>
<comment type="caution">
    <text evidence="2">The sequence shown here is derived from an EMBL/GenBank/DDBJ whole genome shotgun (WGS) entry which is preliminary data.</text>
</comment>
<gene>
    <name evidence="2" type="ORF">FisN_6Lh295</name>
</gene>
<feature type="region of interest" description="Disordered" evidence="1">
    <location>
        <begin position="223"/>
        <end position="278"/>
    </location>
</feature>
<name>A0A1Z5J5W8_FISSO</name>
<reference evidence="2 3" key="1">
    <citation type="journal article" date="2015" name="Plant Cell">
        <title>Oil accumulation by the oleaginous diatom Fistulifera solaris as revealed by the genome and transcriptome.</title>
        <authorList>
            <person name="Tanaka T."/>
            <person name="Maeda Y."/>
            <person name="Veluchamy A."/>
            <person name="Tanaka M."/>
            <person name="Abida H."/>
            <person name="Marechal E."/>
            <person name="Bowler C."/>
            <person name="Muto M."/>
            <person name="Sunaga Y."/>
            <person name="Tanaka M."/>
            <person name="Yoshino T."/>
            <person name="Taniguchi T."/>
            <person name="Fukuda Y."/>
            <person name="Nemoto M."/>
            <person name="Matsumoto M."/>
            <person name="Wong P.S."/>
            <person name="Aburatani S."/>
            <person name="Fujibuchi W."/>
        </authorList>
    </citation>
    <scope>NUCLEOTIDE SEQUENCE [LARGE SCALE GENOMIC DNA]</scope>
    <source>
        <strain evidence="2 3">JPCC DA0580</strain>
    </source>
</reference>
<dbReference type="Proteomes" id="UP000198406">
    <property type="component" value="Unassembled WGS sequence"/>
</dbReference>
<dbReference type="EMBL" id="BDSP01000007">
    <property type="protein sequence ID" value="GAX09336.1"/>
    <property type="molecule type" value="Genomic_DNA"/>
</dbReference>
<evidence type="ECO:0000256" key="1">
    <source>
        <dbReference type="SAM" id="MobiDB-lite"/>
    </source>
</evidence>